<feature type="transmembrane region" description="Helical" evidence="7">
    <location>
        <begin position="321"/>
        <end position="347"/>
    </location>
</feature>
<keyword evidence="2" id="KW-1003">Cell membrane</keyword>
<protein>
    <recommendedName>
        <fullName evidence="7">TRAP transporter large permease protein</fullName>
    </recommendedName>
</protein>
<dbReference type="NCBIfam" id="TIGR00786">
    <property type="entry name" value="dctM"/>
    <property type="match status" value="1"/>
</dbReference>
<comment type="similarity">
    <text evidence="7">Belongs to the TRAP transporter large permease family.</text>
</comment>
<proteinExistence type="inferred from homology"/>
<evidence type="ECO:0000256" key="3">
    <source>
        <dbReference type="ARBA" id="ARBA00022519"/>
    </source>
</evidence>
<feature type="transmembrane region" description="Helical" evidence="7">
    <location>
        <begin position="248"/>
        <end position="264"/>
    </location>
</feature>
<evidence type="ECO:0000259" key="8">
    <source>
        <dbReference type="Pfam" id="PF06808"/>
    </source>
</evidence>
<keyword evidence="6 7" id="KW-0472">Membrane</keyword>
<comment type="caution">
    <text evidence="9">The sequence shown here is derived from an EMBL/GenBank/DDBJ whole genome shotgun (WGS) entry which is preliminary data.</text>
</comment>
<feature type="domain" description="TRAP C4-dicarboxylate transport system permease DctM subunit" evidence="8">
    <location>
        <begin position="9"/>
        <end position="423"/>
    </location>
</feature>
<evidence type="ECO:0000256" key="7">
    <source>
        <dbReference type="RuleBase" id="RU369079"/>
    </source>
</evidence>
<dbReference type="Pfam" id="PF06808">
    <property type="entry name" value="DctM"/>
    <property type="match status" value="1"/>
</dbReference>
<comment type="function">
    <text evidence="7">Part of the tripartite ATP-independent periplasmic (TRAP) transport system.</text>
</comment>
<dbReference type="InterPro" id="IPR004681">
    <property type="entry name" value="TRAP_DctM"/>
</dbReference>
<evidence type="ECO:0000256" key="5">
    <source>
        <dbReference type="ARBA" id="ARBA00022989"/>
    </source>
</evidence>
<gene>
    <name evidence="9" type="ORF">V6256_04375</name>
</gene>
<dbReference type="PIRSF" id="PIRSF006066">
    <property type="entry name" value="HI0050"/>
    <property type="match status" value="1"/>
</dbReference>
<dbReference type="RefSeq" id="WP_341596849.1">
    <property type="nucleotide sequence ID" value="NZ_JBAKAZ010000010.1"/>
</dbReference>
<dbReference type="PANTHER" id="PTHR33362">
    <property type="entry name" value="SIALIC ACID TRAP TRANSPORTER PERMEASE PROTEIN SIAT-RELATED"/>
    <property type="match status" value="1"/>
</dbReference>
<dbReference type="Proteomes" id="UP001369082">
    <property type="component" value="Unassembled WGS sequence"/>
</dbReference>
<feature type="transmembrane region" description="Helical" evidence="7">
    <location>
        <begin position="224"/>
        <end position="242"/>
    </location>
</feature>
<feature type="transmembrane region" description="Helical" evidence="7">
    <location>
        <begin position="6"/>
        <end position="35"/>
    </location>
</feature>
<keyword evidence="7" id="KW-0813">Transport</keyword>
<feature type="transmembrane region" description="Helical" evidence="7">
    <location>
        <begin position="97"/>
        <end position="125"/>
    </location>
</feature>
<name>A0ABU9GNF1_9GAMM</name>
<feature type="transmembrane region" description="Helical" evidence="7">
    <location>
        <begin position="56"/>
        <end position="77"/>
    </location>
</feature>
<reference evidence="9 10" key="1">
    <citation type="submission" date="2024-02" db="EMBL/GenBank/DDBJ databases">
        <title>Bacteria isolated from the canopy kelp, Nereocystis luetkeana.</title>
        <authorList>
            <person name="Pfister C.A."/>
            <person name="Younker I.T."/>
            <person name="Light S.H."/>
        </authorList>
    </citation>
    <scope>NUCLEOTIDE SEQUENCE [LARGE SCALE GENOMIC DNA]</scope>
    <source>
        <strain evidence="9 10">TI.1.05</strain>
    </source>
</reference>
<evidence type="ECO:0000313" key="10">
    <source>
        <dbReference type="Proteomes" id="UP001369082"/>
    </source>
</evidence>
<comment type="subunit">
    <text evidence="7">The complex comprises the extracytoplasmic solute receptor protein and the two transmembrane proteins.</text>
</comment>
<feature type="transmembrane region" description="Helical" evidence="7">
    <location>
        <begin position="404"/>
        <end position="422"/>
    </location>
</feature>
<comment type="caution">
    <text evidence="7">Lacks conserved residue(s) required for the propagation of feature annotation.</text>
</comment>
<dbReference type="PANTHER" id="PTHR33362:SF2">
    <property type="entry name" value="TRAP TRANSPORTER LARGE PERMEASE PROTEIN"/>
    <property type="match status" value="1"/>
</dbReference>
<evidence type="ECO:0000256" key="2">
    <source>
        <dbReference type="ARBA" id="ARBA00022475"/>
    </source>
</evidence>
<sequence>MSIYIILDVVILCLFLIIGVPVPLCFAAAVLFLYMTGDFSSSGFLVSAGYSQMSSIILLAIPLYIIAGNIMSQGGIATRLIALAEVTVGRFTGGLGIVVIFSTAIFGAISGMASSAVAAIGSIMIPRMVERGYDKGYAASLVSCSAVLALLIPPSASMILYGWISGTSIIASFLAPIIPAILLISLFIFWNYILTRKMDIQSNHYENQSLSAWGSEVKVKTKKAALGLFMPLIILGCIYGGITTPTEAAAIAVLYAIPLSIYIYKEMNYKQLYNVLWESGKITGILLVLVFFASMLSRMFTMENVPQILLESFTTISENKIIILLLVNVFLLMVGMFMDDISGILLATPMLMPVMHGLDVDSIQFAAIIATNLGMGLITPPTAPILYLGGHIGKTNLKSMLTPTFFLLFGAYLPVVLFTTFVPEASLFLPELILGN</sequence>
<keyword evidence="5 7" id="KW-1133">Transmembrane helix</keyword>
<comment type="subcellular location">
    <subcellularLocation>
        <location evidence="1 7">Cell inner membrane</location>
        <topology evidence="1 7">Multi-pass membrane protein</topology>
    </subcellularLocation>
</comment>
<accession>A0ABU9GNF1</accession>
<evidence type="ECO:0000256" key="1">
    <source>
        <dbReference type="ARBA" id="ARBA00004429"/>
    </source>
</evidence>
<keyword evidence="10" id="KW-1185">Reference proteome</keyword>
<evidence type="ECO:0000313" key="9">
    <source>
        <dbReference type="EMBL" id="MEL0628839.1"/>
    </source>
</evidence>
<organism evidence="9 10">
    <name type="scientific">Psychromonas aquatilis</name>
    <dbReference type="NCBI Taxonomy" id="2005072"/>
    <lineage>
        <taxon>Bacteria</taxon>
        <taxon>Pseudomonadati</taxon>
        <taxon>Pseudomonadota</taxon>
        <taxon>Gammaproteobacteria</taxon>
        <taxon>Alteromonadales</taxon>
        <taxon>Psychromonadaceae</taxon>
        <taxon>Psychromonas</taxon>
    </lineage>
</organism>
<evidence type="ECO:0000256" key="4">
    <source>
        <dbReference type="ARBA" id="ARBA00022692"/>
    </source>
</evidence>
<feature type="transmembrane region" description="Helical" evidence="7">
    <location>
        <begin position="284"/>
        <end position="301"/>
    </location>
</feature>
<dbReference type="EMBL" id="JBAKAZ010000010">
    <property type="protein sequence ID" value="MEL0628839.1"/>
    <property type="molecule type" value="Genomic_DNA"/>
</dbReference>
<evidence type="ECO:0000256" key="6">
    <source>
        <dbReference type="ARBA" id="ARBA00023136"/>
    </source>
</evidence>
<feature type="transmembrane region" description="Helical" evidence="7">
    <location>
        <begin position="170"/>
        <end position="194"/>
    </location>
</feature>
<keyword evidence="3 7" id="KW-0997">Cell inner membrane</keyword>
<feature type="transmembrane region" description="Helical" evidence="7">
    <location>
        <begin position="137"/>
        <end position="164"/>
    </location>
</feature>
<dbReference type="InterPro" id="IPR010656">
    <property type="entry name" value="DctM"/>
</dbReference>
<keyword evidence="4 7" id="KW-0812">Transmembrane</keyword>